<proteinExistence type="predicted"/>
<feature type="domain" description="Zinc-ribbon" evidence="2">
    <location>
        <begin position="4"/>
        <end position="23"/>
    </location>
</feature>
<dbReference type="Proteomes" id="UP000293154">
    <property type="component" value="Chromosome"/>
</dbReference>
<reference evidence="3 4" key="1">
    <citation type="submission" date="2019-03" db="EMBL/GenBank/DDBJ databases">
        <title>Pragia sp. nov. isolated from the gut tract of Carduelis flavirostris.</title>
        <authorList>
            <person name="Ge Y."/>
        </authorList>
    </citation>
    <scope>NUCLEOTIDE SEQUENCE [LARGE SCALE GENOMIC DNA]</scope>
    <source>
        <strain evidence="3 4">CF-458</strain>
    </source>
</reference>
<keyword evidence="1" id="KW-0812">Transmembrane</keyword>
<sequence length="123" mass="13382">MPNFCTQCGSTITDSVKFCGQCGVAVTVVDAAHSMQPDSPKDKVPAIGGWLLVMCASLVLPVLVSSLYSLYSNNYQFGVSTITDLAGFVLLAMLIAKKPRRFILLNYILVYVFFSTQSLSLFL</sequence>
<dbReference type="KEGG" id="prag:EKN56_06715"/>
<feature type="transmembrane region" description="Helical" evidence="1">
    <location>
        <begin position="50"/>
        <end position="71"/>
    </location>
</feature>
<protein>
    <submittedName>
        <fullName evidence="3">Zinc-ribbon domain-containing protein</fullName>
    </submittedName>
</protein>
<dbReference type="Pfam" id="PF13240">
    <property type="entry name" value="Zn_Ribbon_1"/>
    <property type="match status" value="1"/>
</dbReference>
<accession>A0A411WIU4</accession>
<name>A0A411WIU4_9GAMM</name>
<dbReference type="AlphaFoldDB" id="A0A411WIU4"/>
<evidence type="ECO:0000259" key="2">
    <source>
        <dbReference type="Pfam" id="PF13240"/>
    </source>
</evidence>
<feature type="transmembrane region" description="Helical" evidence="1">
    <location>
        <begin position="77"/>
        <end position="96"/>
    </location>
</feature>
<evidence type="ECO:0000256" key="1">
    <source>
        <dbReference type="SAM" id="Phobius"/>
    </source>
</evidence>
<evidence type="ECO:0000313" key="4">
    <source>
        <dbReference type="Proteomes" id="UP000293154"/>
    </source>
</evidence>
<keyword evidence="4" id="KW-1185">Reference proteome</keyword>
<dbReference type="EMBL" id="CP034752">
    <property type="protein sequence ID" value="QBH96113.1"/>
    <property type="molecule type" value="Genomic_DNA"/>
</dbReference>
<organism evidence="3 4">
    <name type="scientific">Limnobaculum zhutongyuii</name>
    <dbReference type="NCBI Taxonomy" id="2498113"/>
    <lineage>
        <taxon>Bacteria</taxon>
        <taxon>Pseudomonadati</taxon>
        <taxon>Pseudomonadota</taxon>
        <taxon>Gammaproteobacteria</taxon>
        <taxon>Enterobacterales</taxon>
        <taxon>Budviciaceae</taxon>
        <taxon>Limnobaculum</taxon>
    </lineage>
</organism>
<keyword evidence="1" id="KW-1133">Transmembrane helix</keyword>
<dbReference type="InterPro" id="IPR026870">
    <property type="entry name" value="Zinc_ribbon_dom"/>
</dbReference>
<evidence type="ECO:0000313" key="3">
    <source>
        <dbReference type="EMBL" id="QBH96113.1"/>
    </source>
</evidence>
<feature type="transmembrane region" description="Helical" evidence="1">
    <location>
        <begin position="103"/>
        <end position="122"/>
    </location>
</feature>
<dbReference type="OrthoDB" id="9812349at2"/>
<gene>
    <name evidence="3" type="ORF">EKN56_06715</name>
</gene>
<keyword evidence="1" id="KW-0472">Membrane</keyword>
<dbReference type="RefSeq" id="WP_130591065.1">
    <property type="nucleotide sequence ID" value="NZ_CP034752.1"/>
</dbReference>